<evidence type="ECO:0000256" key="6">
    <source>
        <dbReference type="ARBA" id="ARBA00022692"/>
    </source>
</evidence>
<dbReference type="InterPro" id="IPR003148">
    <property type="entry name" value="RCK_N"/>
</dbReference>
<dbReference type="InterPro" id="IPR004771">
    <property type="entry name" value="K/H_exchanger"/>
</dbReference>
<comment type="similarity">
    <text evidence="2">Belongs to the monovalent cation:proton antiporter 2 (CPA2) transporter (TC 2.A.37) family.</text>
</comment>
<evidence type="ECO:0000256" key="4">
    <source>
        <dbReference type="ARBA" id="ARBA00022449"/>
    </source>
</evidence>
<dbReference type="InterPro" id="IPR006153">
    <property type="entry name" value="Cation/H_exchanger_TM"/>
</dbReference>
<sequence>MLADIALFLAAAVLFVPLFRRLGLGAVLGYLAAGVVIGPAGIGAIGEPEQVLHFAEYGVILLLFIIGLELQPSRLWAMRRSVFGVGAAQVFVSTAALAAAGLAFGLDRRAALVAGFGLAMSSTALALQMLGERRELTTRHGRAAFSILLFQDLSVIPFLALIPLLADRGMHVGGGSWVNAAKTLAMFFVVVLGGRYAVRPVMKRVAAAETPELFTAAALLIVIGTALAMAAVGLTMSLGAFLAGVLLSESEFRHELQADIEPFKGLLLGLFFIAVGMSADLHLLVTRPLQILGLVVALLAIKALVLWLLARLSGLGDDAAGALAAALAQGGEFAFVLFSVAVGAGVMHADLSVLLVLVVTISMMATPPLFSLQMRLRRRREARPYDTIDTDEHEVLIAGFGPFGQIVARILRVKRIGFTVLDKDFEHVDFVRQFGNKIFYGDASRLDLLRAAHADKARVFVLAIPDIDASLRTAQTVRRHFPQLRIFAAAVNRQHALQLMALGVEVDDVIRRSYFSSLEMTQRVLTSLGDSDEAAHHAIDVFRRHDAEVLRRQFEVPQGDLQKMRQTTQDAARELEELFAADRAPVAGEDAAR</sequence>
<evidence type="ECO:0000259" key="12">
    <source>
        <dbReference type="PROSITE" id="PS51201"/>
    </source>
</evidence>
<feature type="transmembrane region" description="Helical" evidence="11">
    <location>
        <begin position="50"/>
        <end position="70"/>
    </location>
</feature>
<dbReference type="AlphaFoldDB" id="A0A6M2BTP8"/>
<dbReference type="NCBIfam" id="TIGR00932">
    <property type="entry name" value="2a37"/>
    <property type="match status" value="1"/>
</dbReference>
<dbReference type="PROSITE" id="PS51201">
    <property type="entry name" value="RCK_N"/>
    <property type="match status" value="1"/>
</dbReference>
<gene>
    <name evidence="13" type="ORF">G7Y85_14805</name>
</gene>
<keyword evidence="3" id="KW-0813">Transport</keyword>
<feature type="transmembrane region" description="Helical" evidence="11">
    <location>
        <begin position="82"/>
        <end position="104"/>
    </location>
</feature>
<keyword evidence="9" id="KW-0406">Ion transport</keyword>
<keyword evidence="4" id="KW-0050">Antiport</keyword>
<feature type="transmembrane region" description="Helical" evidence="11">
    <location>
        <begin position="177"/>
        <end position="198"/>
    </location>
</feature>
<comment type="subcellular location">
    <subcellularLocation>
        <location evidence="1">Endomembrane system</location>
        <topology evidence="1">Multi-pass membrane protein</topology>
    </subcellularLocation>
</comment>
<dbReference type="GO" id="GO:0006813">
    <property type="term" value="P:potassium ion transport"/>
    <property type="evidence" value="ECO:0007669"/>
    <property type="project" value="UniProtKB-KW"/>
</dbReference>
<proteinExistence type="inferred from homology"/>
<evidence type="ECO:0000313" key="13">
    <source>
        <dbReference type="EMBL" id="NGY06042.1"/>
    </source>
</evidence>
<feature type="domain" description="RCK N-terminal" evidence="12">
    <location>
        <begin position="392"/>
        <end position="510"/>
    </location>
</feature>
<dbReference type="EMBL" id="JAAMOW010000007">
    <property type="protein sequence ID" value="NGY06042.1"/>
    <property type="molecule type" value="Genomic_DNA"/>
</dbReference>
<evidence type="ECO:0000256" key="3">
    <source>
        <dbReference type="ARBA" id="ARBA00022448"/>
    </source>
</evidence>
<protein>
    <submittedName>
        <fullName evidence="13">Glutathione-regulated potassium-efflux system protein KefB</fullName>
    </submittedName>
</protein>
<evidence type="ECO:0000256" key="2">
    <source>
        <dbReference type="ARBA" id="ARBA00005551"/>
    </source>
</evidence>
<evidence type="ECO:0000313" key="14">
    <source>
        <dbReference type="Proteomes" id="UP000472676"/>
    </source>
</evidence>
<dbReference type="GO" id="GO:0005886">
    <property type="term" value="C:plasma membrane"/>
    <property type="evidence" value="ECO:0007669"/>
    <property type="project" value="TreeGrafter"/>
</dbReference>
<dbReference type="Gene3D" id="3.40.50.720">
    <property type="entry name" value="NAD(P)-binding Rossmann-like Domain"/>
    <property type="match status" value="1"/>
</dbReference>
<feature type="transmembrane region" description="Helical" evidence="11">
    <location>
        <begin position="351"/>
        <end position="370"/>
    </location>
</feature>
<dbReference type="InterPro" id="IPR038770">
    <property type="entry name" value="Na+/solute_symporter_sf"/>
</dbReference>
<evidence type="ECO:0000256" key="11">
    <source>
        <dbReference type="SAM" id="Phobius"/>
    </source>
</evidence>
<organism evidence="13 14">
    <name type="scientific">Solimonas terrae</name>
    <dbReference type="NCBI Taxonomy" id="1396819"/>
    <lineage>
        <taxon>Bacteria</taxon>
        <taxon>Pseudomonadati</taxon>
        <taxon>Pseudomonadota</taxon>
        <taxon>Gammaproteobacteria</taxon>
        <taxon>Nevskiales</taxon>
        <taxon>Nevskiaceae</taxon>
        <taxon>Solimonas</taxon>
    </lineage>
</organism>
<name>A0A6M2BTP8_9GAMM</name>
<feature type="transmembrane region" description="Helical" evidence="11">
    <location>
        <begin position="143"/>
        <end position="165"/>
    </location>
</feature>
<dbReference type="PANTHER" id="PTHR46157:SF4">
    <property type="entry name" value="K(+) EFFLUX ANTIPORTER 3, CHLOROPLASTIC"/>
    <property type="match status" value="1"/>
</dbReference>
<dbReference type="Pfam" id="PF00999">
    <property type="entry name" value="Na_H_Exchanger"/>
    <property type="match status" value="1"/>
</dbReference>
<evidence type="ECO:0000256" key="10">
    <source>
        <dbReference type="ARBA" id="ARBA00023136"/>
    </source>
</evidence>
<evidence type="ECO:0000256" key="8">
    <source>
        <dbReference type="ARBA" id="ARBA00022989"/>
    </source>
</evidence>
<dbReference type="GO" id="GO:0015297">
    <property type="term" value="F:antiporter activity"/>
    <property type="evidence" value="ECO:0007669"/>
    <property type="project" value="UniProtKB-KW"/>
</dbReference>
<dbReference type="Pfam" id="PF02254">
    <property type="entry name" value="TrkA_N"/>
    <property type="match status" value="1"/>
</dbReference>
<dbReference type="GO" id="GO:0008324">
    <property type="term" value="F:monoatomic cation transmembrane transporter activity"/>
    <property type="evidence" value="ECO:0007669"/>
    <property type="project" value="InterPro"/>
</dbReference>
<dbReference type="SUPFAM" id="SSF51735">
    <property type="entry name" value="NAD(P)-binding Rossmann-fold domains"/>
    <property type="match status" value="1"/>
</dbReference>
<dbReference type="Gene3D" id="1.20.1530.20">
    <property type="match status" value="1"/>
</dbReference>
<dbReference type="Proteomes" id="UP000472676">
    <property type="component" value="Unassembled WGS sequence"/>
</dbReference>
<comment type="caution">
    <text evidence="13">The sequence shown here is derived from an EMBL/GenBank/DDBJ whole genome shotgun (WGS) entry which is preliminary data.</text>
</comment>
<keyword evidence="8 11" id="KW-1133">Transmembrane helix</keyword>
<dbReference type="GO" id="GO:1902600">
    <property type="term" value="P:proton transmembrane transport"/>
    <property type="evidence" value="ECO:0007669"/>
    <property type="project" value="InterPro"/>
</dbReference>
<keyword evidence="14" id="KW-1185">Reference proteome</keyword>
<dbReference type="FunFam" id="3.40.50.720:FF:000036">
    <property type="entry name" value="Glutathione-regulated potassium-efflux system protein KefB"/>
    <property type="match status" value="1"/>
</dbReference>
<feature type="transmembrane region" description="Helical" evidence="11">
    <location>
        <begin position="110"/>
        <end position="131"/>
    </location>
</feature>
<dbReference type="PANTHER" id="PTHR46157">
    <property type="entry name" value="K(+) EFFLUX ANTIPORTER 3, CHLOROPLASTIC"/>
    <property type="match status" value="1"/>
</dbReference>
<feature type="transmembrane region" description="Helical" evidence="11">
    <location>
        <begin position="219"/>
        <end position="246"/>
    </location>
</feature>
<feature type="transmembrane region" description="Helical" evidence="11">
    <location>
        <begin position="322"/>
        <end position="344"/>
    </location>
</feature>
<keyword evidence="7" id="KW-0630">Potassium</keyword>
<dbReference type="InterPro" id="IPR036291">
    <property type="entry name" value="NAD(P)-bd_dom_sf"/>
</dbReference>
<evidence type="ECO:0000256" key="1">
    <source>
        <dbReference type="ARBA" id="ARBA00004127"/>
    </source>
</evidence>
<accession>A0A6M2BTP8</accession>
<evidence type="ECO:0000256" key="7">
    <source>
        <dbReference type="ARBA" id="ARBA00022958"/>
    </source>
</evidence>
<evidence type="ECO:0000256" key="5">
    <source>
        <dbReference type="ARBA" id="ARBA00022538"/>
    </source>
</evidence>
<keyword evidence="10 11" id="KW-0472">Membrane</keyword>
<feature type="transmembrane region" description="Helical" evidence="11">
    <location>
        <begin position="266"/>
        <end position="284"/>
    </location>
</feature>
<keyword evidence="5" id="KW-0633">Potassium transport</keyword>
<dbReference type="RefSeq" id="WP_166258735.1">
    <property type="nucleotide sequence ID" value="NZ_JAAMOW010000007.1"/>
</dbReference>
<dbReference type="GO" id="GO:0012505">
    <property type="term" value="C:endomembrane system"/>
    <property type="evidence" value="ECO:0007669"/>
    <property type="project" value="UniProtKB-SubCell"/>
</dbReference>
<keyword evidence="6 11" id="KW-0812">Transmembrane</keyword>
<reference evidence="13 14" key="1">
    <citation type="journal article" date="2014" name="Int. J. Syst. Evol. Microbiol.">
        <title>Solimonas terrae sp. nov., isolated from soil.</title>
        <authorList>
            <person name="Kim S.J."/>
            <person name="Moon J.Y."/>
            <person name="Weon H.Y."/>
            <person name="Ahn J.H."/>
            <person name="Chen W.M."/>
            <person name="Kwon S.W."/>
        </authorList>
    </citation>
    <scope>NUCLEOTIDE SEQUENCE [LARGE SCALE GENOMIC DNA]</scope>
    <source>
        <strain evidence="13 14">KIS83-12</strain>
    </source>
</reference>
<feature type="transmembrane region" description="Helical" evidence="11">
    <location>
        <begin position="291"/>
        <end position="310"/>
    </location>
</feature>
<evidence type="ECO:0000256" key="9">
    <source>
        <dbReference type="ARBA" id="ARBA00023065"/>
    </source>
</evidence>